<evidence type="ECO:0000313" key="1">
    <source>
        <dbReference type="EMBL" id="CAG8844405.1"/>
    </source>
</evidence>
<dbReference type="Proteomes" id="UP000789901">
    <property type="component" value="Unassembled WGS sequence"/>
</dbReference>
<gene>
    <name evidence="1" type="ORF">GMARGA_LOCUS37084</name>
</gene>
<protein>
    <submittedName>
        <fullName evidence="1">8827_t:CDS:1</fullName>
    </submittedName>
</protein>
<evidence type="ECO:0000313" key="2">
    <source>
        <dbReference type="Proteomes" id="UP000789901"/>
    </source>
</evidence>
<name>A0ABN7X1J0_GIGMA</name>
<accession>A0ABN7X1J0</accession>
<keyword evidence="2" id="KW-1185">Reference proteome</keyword>
<sequence>FESHITRFTEVNLEISDQNQSLRFFCNVLWYHREQTMQNHGLQFDDPE</sequence>
<dbReference type="EMBL" id="CAJVQB010075819">
    <property type="protein sequence ID" value="CAG8844405.1"/>
    <property type="molecule type" value="Genomic_DNA"/>
</dbReference>
<reference evidence="1 2" key="1">
    <citation type="submission" date="2021-06" db="EMBL/GenBank/DDBJ databases">
        <authorList>
            <person name="Kallberg Y."/>
            <person name="Tangrot J."/>
            <person name="Rosling A."/>
        </authorList>
    </citation>
    <scope>NUCLEOTIDE SEQUENCE [LARGE SCALE GENOMIC DNA]</scope>
    <source>
        <strain evidence="1 2">120-4 pot B 10/14</strain>
    </source>
</reference>
<comment type="caution">
    <text evidence="1">The sequence shown here is derived from an EMBL/GenBank/DDBJ whole genome shotgun (WGS) entry which is preliminary data.</text>
</comment>
<feature type="non-terminal residue" evidence="1">
    <location>
        <position position="1"/>
    </location>
</feature>
<feature type="non-terminal residue" evidence="1">
    <location>
        <position position="48"/>
    </location>
</feature>
<organism evidence="1 2">
    <name type="scientific">Gigaspora margarita</name>
    <dbReference type="NCBI Taxonomy" id="4874"/>
    <lineage>
        <taxon>Eukaryota</taxon>
        <taxon>Fungi</taxon>
        <taxon>Fungi incertae sedis</taxon>
        <taxon>Mucoromycota</taxon>
        <taxon>Glomeromycotina</taxon>
        <taxon>Glomeromycetes</taxon>
        <taxon>Diversisporales</taxon>
        <taxon>Gigasporaceae</taxon>
        <taxon>Gigaspora</taxon>
    </lineage>
</organism>
<proteinExistence type="predicted"/>